<comment type="caution">
    <text evidence="2">The sequence shown here is derived from an EMBL/GenBank/DDBJ whole genome shotgun (WGS) entry which is preliminary data.</text>
</comment>
<name>A0A9P4JX27_9PLEO</name>
<feature type="region of interest" description="Disordered" evidence="1">
    <location>
        <begin position="1"/>
        <end position="92"/>
    </location>
</feature>
<reference evidence="3" key="1">
    <citation type="journal article" date="2020" name="Stud. Mycol.">
        <title>101 Dothideomycetes genomes: A test case for predicting lifestyles and emergence of pathogens.</title>
        <authorList>
            <person name="Haridas S."/>
            <person name="Albert R."/>
            <person name="Binder M."/>
            <person name="Bloem J."/>
            <person name="LaButti K."/>
            <person name="Salamov A."/>
            <person name="Andreopoulos B."/>
            <person name="Baker S."/>
            <person name="Barry K."/>
            <person name="Bills G."/>
            <person name="Bluhm B."/>
            <person name="Cannon C."/>
            <person name="Castanera R."/>
            <person name="Culley D."/>
            <person name="Daum C."/>
            <person name="Ezra D."/>
            <person name="Gonzalez J."/>
            <person name="Henrissat B."/>
            <person name="Kuo A."/>
            <person name="Liang C."/>
            <person name="Lipzen A."/>
            <person name="Lutzoni F."/>
            <person name="Magnuson J."/>
            <person name="Mondo S."/>
            <person name="Nolan M."/>
            <person name="Ohm R."/>
            <person name="Pangilinan J."/>
            <person name="Park H.-J."/>
            <person name="Ramirez L."/>
            <person name="Alfaro M."/>
            <person name="Sun H."/>
            <person name="Tritt A."/>
            <person name="Yoshinaga Y."/>
            <person name="Zwiers L.-H."/>
            <person name="Turgeon B."/>
            <person name="Goodwin S."/>
            <person name="Spatafora J."/>
            <person name="Crous P."/>
            <person name="Grigoriev I."/>
        </authorList>
    </citation>
    <scope>NUCLEOTIDE SEQUENCE [LARGE SCALE GENOMIC DNA]</scope>
    <source>
        <strain evidence="3">CBS 304.66</strain>
    </source>
</reference>
<gene>
    <name evidence="2" type="ORF">CC78DRAFT_157548</name>
</gene>
<proteinExistence type="predicted"/>
<accession>A0A9P4JX27</accession>
<dbReference type="EMBL" id="ML986798">
    <property type="protein sequence ID" value="KAF2258006.1"/>
    <property type="molecule type" value="Genomic_DNA"/>
</dbReference>
<organism evidence="2 3">
    <name type="scientific">Lojkania enalia</name>
    <dbReference type="NCBI Taxonomy" id="147567"/>
    <lineage>
        <taxon>Eukaryota</taxon>
        <taxon>Fungi</taxon>
        <taxon>Dikarya</taxon>
        <taxon>Ascomycota</taxon>
        <taxon>Pezizomycotina</taxon>
        <taxon>Dothideomycetes</taxon>
        <taxon>Pleosporomycetidae</taxon>
        <taxon>Pleosporales</taxon>
        <taxon>Pleosporales incertae sedis</taxon>
        <taxon>Lojkania</taxon>
    </lineage>
</organism>
<evidence type="ECO:0000313" key="2">
    <source>
        <dbReference type="EMBL" id="KAF2258006.1"/>
    </source>
</evidence>
<keyword evidence="3" id="KW-1185">Reference proteome</keyword>
<feature type="compositionally biased region" description="Polar residues" evidence="1">
    <location>
        <begin position="32"/>
        <end position="45"/>
    </location>
</feature>
<evidence type="ECO:0000256" key="1">
    <source>
        <dbReference type="SAM" id="MobiDB-lite"/>
    </source>
</evidence>
<dbReference type="Proteomes" id="UP000800093">
    <property type="component" value="Unassembled WGS sequence"/>
</dbReference>
<sequence>MENGSEAQDQPKAPKDRNKSEDASQAPLAPSPTRSGKLSQNSSSKFLAEPLLPISKAKPSPFTTSQTQSAVTLSMKRSSTSAVSPQPNQKSVEPQIATKWEYDVYARPYIPSAFRAANHEPGHVVFTEAKHKVNFEEYTNTFVGKAFIPKRIAMPTHDNAQIQADGMLLTEASYLEYFLSLWKIELEAKKRENESFALYKVPILPLPMPDGQDLYALSIPGLREDSPFVEIGDTIQLRQLWLDSAGNLMGVPVMMPGPGNPYQHSPVVLSWGTYSIH</sequence>
<feature type="compositionally biased region" description="Polar residues" evidence="1">
    <location>
        <begin position="61"/>
        <end position="92"/>
    </location>
</feature>
<evidence type="ECO:0000313" key="3">
    <source>
        <dbReference type="Proteomes" id="UP000800093"/>
    </source>
</evidence>
<protein>
    <submittedName>
        <fullName evidence="2">Uncharacterized protein</fullName>
    </submittedName>
</protein>
<feature type="compositionally biased region" description="Basic and acidic residues" evidence="1">
    <location>
        <begin position="12"/>
        <end position="22"/>
    </location>
</feature>
<dbReference type="OrthoDB" id="3945389at2759"/>
<dbReference type="AlphaFoldDB" id="A0A9P4JX27"/>